<dbReference type="PANTHER" id="PTHR32046">
    <property type="entry name" value="G DOMAIN-CONTAINING PROTEIN"/>
    <property type="match status" value="1"/>
</dbReference>
<dbReference type="InterPro" id="IPR058519">
    <property type="entry name" value="DUF8206"/>
</dbReference>
<reference evidence="4" key="1">
    <citation type="submission" date="2024-02" db="UniProtKB">
        <authorList>
            <consortium name="WormBaseParasite"/>
        </authorList>
    </citation>
    <scope>IDENTIFICATION</scope>
</reference>
<dbReference type="Pfam" id="PF26633">
    <property type="entry name" value="DUF8206"/>
    <property type="match status" value="1"/>
</dbReference>
<sequence length="323" mass="37339">MEFEVVEVEGMDNSVIQENIRQLDIQKKQLEKSLSIEELRQLATIRITTLENIKLENPYIVCSSPKCVGYETINGTVAPVYRQVCHEEYPSVHPENEAELALHAAFKTGNLCKKCGCGAEAHQRIIYQQKLKVVPVANPQKFLENETNADKLKKRLVEKVDALRHAYSKELDYTLFGMAVFSLFLTRNAITTSAKANIFKQRLEKLLSIELAKVSRADRTRSILHADRTRYDQLVELLLVYLMVYEKQQEMFQHTTIEELQNIRQKLFTMSHFGSKIGKVFAINVDVDHQNFAAEVVPCNRSIKQWAFLGRKQVLKAFWNYHF</sequence>
<dbReference type="Proteomes" id="UP000887575">
    <property type="component" value="Unassembled WGS sequence"/>
</dbReference>
<dbReference type="AlphaFoldDB" id="A0AAF3EIA3"/>
<feature type="coiled-coil region" evidence="1">
    <location>
        <begin position="13"/>
        <end position="40"/>
    </location>
</feature>
<evidence type="ECO:0000259" key="2">
    <source>
        <dbReference type="Pfam" id="PF26633"/>
    </source>
</evidence>
<evidence type="ECO:0000313" key="4">
    <source>
        <dbReference type="WBParaSite" id="MBELARI_LOCUS13701"/>
    </source>
</evidence>
<keyword evidence="1" id="KW-0175">Coiled coil</keyword>
<feature type="domain" description="DUF8206" evidence="2">
    <location>
        <begin position="54"/>
        <end position="128"/>
    </location>
</feature>
<evidence type="ECO:0000313" key="3">
    <source>
        <dbReference type="Proteomes" id="UP000887575"/>
    </source>
</evidence>
<organism evidence="3 4">
    <name type="scientific">Mesorhabditis belari</name>
    <dbReference type="NCBI Taxonomy" id="2138241"/>
    <lineage>
        <taxon>Eukaryota</taxon>
        <taxon>Metazoa</taxon>
        <taxon>Ecdysozoa</taxon>
        <taxon>Nematoda</taxon>
        <taxon>Chromadorea</taxon>
        <taxon>Rhabditida</taxon>
        <taxon>Rhabditina</taxon>
        <taxon>Rhabditomorpha</taxon>
        <taxon>Rhabditoidea</taxon>
        <taxon>Rhabditidae</taxon>
        <taxon>Mesorhabditinae</taxon>
        <taxon>Mesorhabditis</taxon>
    </lineage>
</organism>
<keyword evidence="3" id="KW-1185">Reference proteome</keyword>
<proteinExistence type="predicted"/>
<evidence type="ECO:0000256" key="1">
    <source>
        <dbReference type="SAM" id="Coils"/>
    </source>
</evidence>
<dbReference type="WBParaSite" id="MBELARI_LOCUS13701">
    <property type="protein sequence ID" value="MBELARI_LOCUS13701"/>
    <property type="gene ID" value="MBELARI_LOCUS13701"/>
</dbReference>
<accession>A0AAF3EIA3</accession>
<protein>
    <recommendedName>
        <fullName evidence="2">DUF8206 domain-containing protein</fullName>
    </recommendedName>
</protein>
<name>A0AAF3EIA3_9BILA</name>
<dbReference type="PANTHER" id="PTHR32046:SF11">
    <property type="entry name" value="IMMUNE-ASSOCIATED NUCLEOTIDE-BINDING PROTEIN 10-LIKE"/>
    <property type="match status" value="1"/>
</dbReference>